<proteinExistence type="predicted"/>
<dbReference type="EMBL" id="CP159837">
    <property type="protein sequence ID" value="XCM37756.1"/>
    <property type="molecule type" value="Genomic_DNA"/>
</dbReference>
<organism evidence="1">
    <name type="scientific">Planktothricoides raciborskii GIHE-MW2</name>
    <dbReference type="NCBI Taxonomy" id="2792601"/>
    <lineage>
        <taxon>Bacteria</taxon>
        <taxon>Bacillati</taxon>
        <taxon>Cyanobacteriota</taxon>
        <taxon>Cyanophyceae</taxon>
        <taxon>Oscillatoriophycideae</taxon>
        <taxon>Oscillatoriales</taxon>
        <taxon>Oscillatoriaceae</taxon>
        <taxon>Planktothricoides</taxon>
    </lineage>
</organism>
<protein>
    <submittedName>
        <fullName evidence="1">KGK domain-containing protein</fullName>
    </submittedName>
</protein>
<evidence type="ECO:0000313" key="1">
    <source>
        <dbReference type="EMBL" id="XCM37756.1"/>
    </source>
</evidence>
<accession>A0AAU8JG74</accession>
<dbReference type="RefSeq" id="WP_054468333.1">
    <property type="nucleotide sequence ID" value="NZ_CP159837.1"/>
</dbReference>
<dbReference type="InterPro" id="IPR014971">
    <property type="entry name" value="KGK"/>
</dbReference>
<dbReference type="Pfam" id="PF08872">
    <property type="entry name" value="KGK"/>
    <property type="match status" value="1"/>
</dbReference>
<sequence length="79" mass="8931">MAEKFEALHAGDVISTSGSSLMFQCTFKVSEFMTIIHSKLEEESLFSEGIDCEVLSPGKQWRKGKIQLRLEFCPDEEEA</sequence>
<dbReference type="AlphaFoldDB" id="A0AAU8JG74"/>
<name>A0AAU8JG74_9CYAN</name>
<reference evidence="1" key="1">
    <citation type="submission" date="2024-07" db="EMBL/GenBank/DDBJ databases">
        <authorList>
            <person name="Kim Y.J."/>
            <person name="Jeong J.Y."/>
        </authorList>
    </citation>
    <scope>NUCLEOTIDE SEQUENCE</scope>
    <source>
        <strain evidence="1">GIHE-MW2</strain>
    </source>
</reference>
<gene>
    <name evidence="1" type="ORF">ABWT76_000552</name>
</gene>